<evidence type="ECO:0000256" key="3">
    <source>
        <dbReference type="ARBA" id="ARBA00022448"/>
    </source>
</evidence>
<keyword evidence="4" id="KW-0309">Germination</keyword>
<dbReference type="PANTHER" id="PTHR34975">
    <property type="entry name" value="SPORE GERMINATION PROTEIN A2"/>
    <property type="match status" value="1"/>
</dbReference>
<feature type="transmembrane region" description="Helical" evidence="8">
    <location>
        <begin position="82"/>
        <end position="103"/>
    </location>
</feature>
<evidence type="ECO:0000313" key="9">
    <source>
        <dbReference type="EMBL" id="MVQ34822.1"/>
    </source>
</evidence>
<evidence type="ECO:0000256" key="1">
    <source>
        <dbReference type="ARBA" id="ARBA00004141"/>
    </source>
</evidence>
<comment type="caution">
    <text evidence="9">The sequence shown here is derived from an EMBL/GenBank/DDBJ whole genome shotgun (WGS) entry which is preliminary data.</text>
</comment>
<dbReference type="PANTHER" id="PTHR34975:SF2">
    <property type="entry name" value="SPORE GERMINATION PROTEIN A2"/>
    <property type="match status" value="1"/>
</dbReference>
<evidence type="ECO:0000313" key="10">
    <source>
        <dbReference type="Proteomes" id="UP000467637"/>
    </source>
</evidence>
<keyword evidence="3" id="KW-0813">Transport</keyword>
<feature type="transmembrane region" description="Helical" evidence="8">
    <location>
        <begin position="109"/>
        <end position="135"/>
    </location>
</feature>
<proteinExistence type="inferred from homology"/>
<protein>
    <submittedName>
        <fullName evidence="9">GerAB/ArcD/ProY family transporter</fullName>
    </submittedName>
</protein>
<feature type="transmembrane region" description="Helical" evidence="8">
    <location>
        <begin position="308"/>
        <end position="328"/>
    </location>
</feature>
<dbReference type="EMBL" id="WSEM01000008">
    <property type="protein sequence ID" value="MVQ34822.1"/>
    <property type="molecule type" value="Genomic_DNA"/>
</dbReference>
<keyword evidence="5 8" id="KW-0812">Transmembrane</keyword>
<feature type="transmembrane region" description="Helical" evidence="8">
    <location>
        <begin position="142"/>
        <end position="164"/>
    </location>
</feature>
<keyword evidence="10" id="KW-1185">Reference proteome</keyword>
<evidence type="ECO:0000256" key="6">
    <source>
        <dbReference type="ARBA" id="ARBA00022989"/>
    </source>
</evidence>
<evidence type="ECO:0000256" key="5">
    <source>
        <dbReference type="ARBA" id="ARBA00022692"/>
    </source>
</evidence>
<dbReference type="NCBIfam" id="TIGR00912">
    <property type="entry name" value="2A0309"/>
    <property type="match status" value="1"/>
</dbReference>
<organism evidence="9 10">
    <name type="scientific">Paenibacillus anseongense</name>
    <dbReference type="NCBI Taxonomy" id="2682845"/>
    <lineage>
        <taxon>Bacteria</taxon>
        <taxon>Bacillati</taxon>
        <taxon>Bacillota</taxon>
        <taxon>Bacilli</taxon>
        <taxon>Bacillales</taxon>
        <taxon>Paenibacillaceae</taxon>
        <taxon>Paenibacillus</taxon>
    </lineage>
</organism>
<keyword evidence="6 8" id="KW-1133">Transmembrane helix</keyword>
<accession>A0ABW9U5Y0</accession>
<keyword evidence="7 8" id="KW-0472">Membrane</keyword>
<name>A0ABW9U5Y0_9BACL</name>
<dbReference type="Proteomes" id="UP000467637">
    <property type="component" value="Unassembled WGS sequence"/>
</dbReference>
<comment type="similarity">
    <text evidence="2">Belongs to the amino acid-polyamine-organocation (APC) superfamily. Spore germination protein (SGP) (TC 2.A.3.9) family.</text>
</comment>
<sequence>MKASMQRISQVELGLMLVLFNFSTAAGFLIGPLTGVAGYQGWLSVIIAHAGGLLITSLSIWYAKKRPNEFIIHYGKEVVGKWLNLVMMIIYCFFFIHLAGMVLRQATDFLVQIYLPSTPSWVIASSFGLVISIAVRSGIEAIFRCAAGFFFVIFSTATIVPLLVGKELNYDRTIALITSLSWRDLIHTSYPFVPWFGEMFLVMFIFPFLAKAEKTVRTLLWSSLISTLFFEVYFLLCILLFDAPLMAHFTYPILEMLRFIRIGDFLENLDPIVVAIWMAGLFIKISILLYMAVFISSQLLKLKDSRPLSFSFGAIVVGMAMHSVKNLIELNDFILHSWVNFAYFVECSPLIYWGISIIKRYVQRSRVSQNVMED</sequence>
<feature type="transmembrane region" description="Helical" evidence="8">
    <location>
        <begin position="42"/>
        <end position="62"/>
    </location>
</feature>
<feature type="transmembrane region" description="Helical" evidence="8">
    <location>
        <begin position="12"/>
        <end position="30"/>
    </location>
</feature>
<evidence type="ECO:0000256" key="4">
    <source>
        <dbReference type="ARBA" id="ARBA00022544"/>
    </source>
</evidence>
<feature type="transmembrane region" description="Helical" evidence="8">
    <location>
        <begin position="334"/>
        <end position="355"/>
    </location>
</feature>
<feature type="transmembrane region" description="Helical" evidence="8">
    <location>
        <begin position="219"/>
        <end position="241"/>
    </location>
</feature>
<dbReference type="Pfam" id="PF03845">
    <property type="entry name" value="Spore_permease"/>
    <property type="match status" value="1"/>
</dbReference>
<gene>
    <name evidence="9" type="ORF">GON05_09150</name>
</gene>
<evidence type="ECO:0000256" key="8">
    <source>
        <dbReference type="SAM" id="Phobius"/>
    </source>
</evidence>
<evidence type="ECO:0000256" key="2">
    <source>
        <dbReference type="ARBA" id="ARBA00007998"/>
    </source>
</evidence>
<dbReference type="InterPro" id="IPR004761">
    <property type="entry name" value="Spore_GerAB"/>
</dbReference>
<evidence type="ECO:0000256" key="7">
    <source>
        <dbReference type="ARBA" id="ARBA00023136"/>
    </source>
</evidence>
<comment type="subcellular location">
    <subcellularLocation>
        <location evidence="1">Membrane</location>
        <topology evidence="1">Multi-pass membrane protein</topology>
    </subcellularLocation>
</comment>
<reference evidence="9 10" key="1">
    <citation type="submission" date="2019-12" db="EMBL/GenBank/DDBJ databases">
        <authorList>
            <person name="Huq M.A."/>
        </authorList>
    </citation>
    <scope>NUCLEOTIDE SEQUENCE [LARGE SCALE GENOMIC DNA]</scope>
    <source>
        <strain evidence="9 10">MAH-34</strain>
    </source>
</reference>
<feature type="transmembrane region" description="Helical" evidence="8">
    <location>
        <begin position="192"/>
        <end position="210"/>
    </location>
</feature>
<feature type="transmembrane region" description="Helical" evidence="8">
    <location>
        <begin position="274"/>
        <end position="296"/>
    </location>
</feature>